<evidence type="ECO:0000256" key="2">
    <source>
        <dbReference type="ARBA" id="ARBA00023277"/>
    </source>
</evidence>
<dbReference type="BioCyc" id="IAGG583356:GHAH-1610-MONOMER"/>
<organism evidence="4 5">
    <name type="scientific">Ignisphaera aggregans (strain DSM 17230 / JCM 13409 / AQ1.S1)</name>
    <dbReference type="NCBI Taxonomy" id="583356"/>
    <lineage>
        <taxon>Archaea</taxon>
        <taxon>Thermoproteota</taxon>
        <taxon>Thermoprotei</taxon>
        <taxon>Desulfurococcales</taxon>
        <taxon>Desulfurococcaceae</taxon>
        <taxon>Ignisphaera</taxon>
    </lineage>
</organism>
<dbReference type="EMBL" id="CP002098">
    <property type="protein sequence ID" value="ADM28420.1"/>
    <property type="molecule type" value="Genomic_DNA"/>
</dbReference>
<gene>
    <name evidence="4" type="ordered locus">Igag_1622</name>
</gene>
<dbReference type="HOGENOM" id="CLU_045643_1_0_2"/>
<dbReference type="GO" id="GO:0005737">
    <property type="term" value="C:cytoplasm"/>
    <property type="evidence" value="ECO:0007669"/>
    <property type="project" value="InterPro"/>
</dbReference>
<name>E0SRG6_IGNAA</name>
<dbReference type="SUPFAM" id="SSF50443">
    <property type="entry name" value="FucI/AraA C-terminal domain-like"/>
    <property type="match status" value="1"/>
</dbReference>
<dbReference type="InterPro" id="IPR009015">
    <property type="entry name" value="Fucose_isomerase_N/cen_sf"/>
</dbReference>
<evidence type="ECO:0000256" key="1">
    <source>
        <dbReference type="ARBA" id="ARBA00023235"/>
    </source>
</evidence>
<evidence type="ECO:0000259" key="3">
    <source>
        <dbReference type="Pfam" id="PF02952"/>
    </source>
</evidence>
<dbReference type="SUPFAM" id="SSF53743">
    <property type="entry name" value="FucI/AraA N-terminal and middle domains"/>
    <property type="match status" value="1"/>
</dbReference>
<feature type="domain" description="L-fucose isomerase C-terminal" evidence="3">
    <location>
        <begin position="340"/>
        <end position="462"/>
    </location>
</feature>
<keyword evidence="1 4" id="KW-0413">Isomerase</keyword>
<dbReference type="AlphaFoldDB" id="E0SRG6"/>
<protein>
    <submittedName>
        <fullName evidence="4">L-fucose isomerase</fullName>
    </submittedName>
</protein>
<dbReference type="STRING" id="583356.Igag_1622"/>
<dbReference type="PANTHER" id="PTHR36120:SF1">
    <property type="entry name" value="L-FUCOSE ISOMERASE C-TERMINAL DOMAIN-CONTAINING PROTEIN"/>
    <property type="match status" value="1"/>
</dbReference>
<dbReference type="KEGG" id="iag:Igag_1622"/>
<dbReference type="GO" id="GO:0008736">
    <property type="term" value="F:L-fucose isomerase activity"/>
    <property type="evidence" value="ECO:0007669"/>
    <property type="project" value="InterPro"/>
</dbReference>
<keyword evidence="5" id="KW-1185">Reference proteome</keyword>
<reference evidence="4 5" key="1">
    <citation type="journal article" date="2010" name="Stand. Genomic Sci.">
        <title>Complete genome sequence of Ignisphaera aggregans type strain (AQ1.S1).</title>
        <authorList>
            <person name="Goker M."/>
            <person name="Held B."/>
            <person name="Lapidus A."/>
            <person name="Nolan M."/>
            <person name="Spring S."/>
            <person name="Yasawong M."/>
            <person name="Lucas S."/>
            <person name="Glavina Del Rio T."/>
            <person name="Tice H."/>
            <person name="Cheng J.F."/>
            <person name="Goodwin L."/>
            <person name="Tapia R."/>
            <person name="Pitluck S."/>
            <person name="Liolios K."/>
            <person name="Ivanova N."/>
            <person name="Mavromatis K."/>
            <person name="Mikhailova N."/>
            <person name="Pati A."/>
            <person name="Chen A."/>
            <person name="Palaniappan K."/>
            <person name="Brambilla E."/>
            <person name="Land M."/>
            <person name="Hauser L."/>
            <person name="Chang Y.J."/>
            <person name="Jeffries C.D."/>
            <person name="Brettin T."/>
            <person name="Detter J.C."/>
            <person name="Han C."/>
            <person name="Rohde M."/>
            <person name="Sikorski J."/>
            <person name="Woyke T."/>
            <person name="Bristow J."/>
            <person name="Eisen J.A."/>
            <person name="Markowitz V."/>
            <person name="Hugenholtz P."/>
            <person name="Kyrpides N.C."/>
            <person name="Klenk H.P."/>
        </authorList>
    </citation>
    <scope>NUCLEOTIDE SEQUENCE [LARGE SCALE GENOMIC DNA]</scope>
    <source>
        <strain evidence="5">DSM 17230 / JCM 13409 / AQ1.S1</strain>
    </source>
</reference>
<dbReference type="PANTHER" id="PTHR36120">
    <property type="entry name" value="FUCOSE ISOMERASE"/>
    <property type="match status" value="1"/>
</dbReference>
<dbReference type="Proteomes" id="UP000001304">
    <property type="component" value="Chromosome"/>
</dbReference>
<dbReference type="Pfam" id="PF02952">
    <property type="entry name" value="Fucose_iso_C"/>
    <property type="match status" value="1"/>
</dbReference>
<sequence>MLKLGFVPLHRYPFDENWAIELKNRFIDVLSKEFRDVATIVYPLEKHTKMGLVTDDVDARNVVKLFKDEDVDGIILTTLTFGDELAGALIAEEFRGKPIIIFATKEPPTLPGGFRRSDSFCGTLSLASALYRRKIPFMFGGIVFPEDQEFRRAMDVFIRVTNIVKNFIGARIGIVGPRPERFETVTYNEAKMAEKYRQRVVNMELLEIVEEAKKLSDNDPRVIDVVNDMSKSVDLSKISKEYVLKLAKLEVILSEKVKEKSLSGLGIRCWTEIQRYYGVSPCFVMGRLTDRGIMAACEVDVYGVLTMIMQYSASLGKTPPFFIDWTIRHPEKPNVFLAWHCGNMPPSLCLPGTCNLVYHSIMYRDVGVEKAYGTLEGRVKPGIVTISRLVEYDGEFKLFITRGRALDEPGPFRGSWVWVEVSDLDKVYRTLIEEGFVHHASMIHGDYVEPLVNAAKILGIKAIVV</sequence>
<dbReference type="InterPro" id="IPR015888">
    <property type="entry name" value="Fuc_isomerase_C"/>
</dbReference>
<evidence type="ECO:0000313" key="5">
    <source>
        <dbReference type="Proteomes" id="UP000001304"/>
    </source>
</evidence>
<proteinExistence type="predicted"/>
<dbReference type="GO" id="GO:0006004">
    <property type="term" value="P:fucose metabolic process"/>
    <property type="evidence" value="ECO:0007669"/>
    <property type="project" value="InterPro"/>
</dbReference>
<evidence type="ECO:0000313" key="4">
    <source>
        <dbReference type="EMBL" id="ADM28420.1"/>
    </source>
</evidence>
<accession>E0SRG6</accession>
<dbReference type="InterPro" id="IPR004216">
    <property type="entry name" value="Fuc/Ara_isomerase_C"/>
</dbReference>
<keyword evidence="2" id="KW-0119">Carbohydrate metabolism</keyword>